<dbReference type="EMBL" id="NTGA01000031">
    <property type="protein sequence ID" value="PAY22059.1"/>
    <property type="molecule type" value="Genomic_DNA"/>
</dbReference>
<dbReference type="CDD" id="cd06170">
    <property type="entry name" value="LuxR_C_like"/>
    <property type="match status" value="1"/>
</dbReference>
<comment type="caution">
    <text evidence="6">The sequence shown here is derived from an EMBL/GenBank/DDBJ whole genome shotgun (WGS) entry which is preliminary data.</text>
</comment>
<dbReference type="InterPro" id="IPR029016">
    <property type="entry name" value="GAF-like_dom_sf"/>
</dbReference>
<dbReference type="PANTHER" id="PTHR44688:SF16">
    <property type="entry name" value="DNA-BINDING TRANSCRIPTIONAL ACTIVATOR DEVR_DOSR"/>
    <property type="match status" value="1"/>
</dbReference>
<dbReference type="RefSeq" id="WP_017835259.1">
    <property type="nucleotide sequence ID" value="NZ_NTGA01000031.1"/>
</dbReference>
<keyword evidence="7" id="KW-1185">Reference proteome</keyword>
<dbReference type="SUPFAM" id="SSF46894">
    <property type="entry name" value="C-terminal effector domain of the bipartite response regulators"/>
    <property type="match status" value="1"/>
</dbReference>
<dbReference type="OrthoDB" id="4069167at2"/>
<evidence type="ECO:0000313" key="6">
    <source>
        <dbReference type="EMBL" id="PAY22059.1"/>
    </source>
</evidence>
<proteinExistence type="predicted"/>
<dbReference type="Proteomes" id="UP000218810">
    <property type="component" value="Unassembled WGS sequence"/>
</dbReference>
<evidence type="ECO:0000256" key="3">
    <source>
        <dbReference type="ARBA" id="ARBA00023163"/>
    </source>
</evidence>
<dbReference type="Gene3D" id="1.10.10.10">
    <property type="entry name" value="Winged helix-like DNA-binding domain superfamily/Winged helix DNA-binding domain"/>
    <property type="match status" value="1"/>
</dbReference>
<dbReference type="InterPro" id="IPR000792">
    <property type="entry name" value="Tscrpt_reg_LuxR_C"/>
</dbReference>
<dbReference type="PANTHER" id="PTHR44688">
    <property type="entry name" value="DNA-BINDING TRANSCRIPTIONAL ACTIVATOR DEVR_DOSR"/>
    <property type="match status" value="1"/>
</dbReference>
<accession>A0A2A2WLH2</accession>
<dbReference type="InterPro" id="IPR003018">
    <property type="entry name" value="GAF"/>
</dbReference>
<gene>
    <name evidence="6" type="ORF">CEY15_15335</name>
</gene>
<dbReference type="PRINTS" id="PR00038">
    <property type="entry name" value="HTHLUXR"/>
</dbReference>
<evidence type="ECO:0000313" key="7">
    <source>
        <dbReference type="Proteomes" id="UP000218810"/>
    </source>
</evidence>
<feature type="domain" description="HTH luxR-type" evidence="5">
    <location>
        <begin position="228"/>
        <end position="293"/>
    </location>
</feature>
<organism evidence="6 7">
    <name type="scientific">Dietzia natronolimnaea</name>
    <dbReference type="NCBI Taxonomy" id="161920"/>
    <lineage>
        <taxon>Bacteria</taxon>
        <taxon>Bacillati</taxon>
        <taxon>Actinomycetota</taxon>
        <taxon>Actinomycetes</taxon>
        <taxon>Mycobacteriales</taxon>
        <taxon>Dietziaceae</taxon>
        <taxon>Dietzia</taxon>
    </lineage>
</organism>
<evidence type="ECO:0000256" key="4">
    <source>
        <dbReference type="SAM" id="MobiDB-lite"/>
    </source>
</evidence>
<dbReference type="Gene3D" id="3.30.450.40">
    <property type="match status" value="1"/>
</dbReference>
<keyword evidence="3" id="KW-0804">Transcription</keyword>
<dbReference type="SUPFAM" id="SSF55781">
    <property type="entry name" value="GAF domain-like"/>
    <property type="match status" value="1"/>
</dbReference>
<evidence type="ECO:0000256" key="2">
    <source>
        <dbReference type="ARBA" id="ARBA00023125"/>
    </source>
</evidence>
<evidence type="ECO:0000256" key="1">
    <source>
        <dbReference type="ARBA" id="ARBA00023015"/>
    </source>
</evidence>
<dbReference type="AlphaFoldDB" id="A0A2A2WLH2"/>
<reference evidence="7" key="1">
    <citation type="submission" date="2017-09" db="EMBL/GenBank/DDBJ databases">
        <authorList>
            <person name="Zhang Y."/>
            <person name="Huang X."/>
            <person name="Liu J."/>
            <person name="Lu L."/>
            <person name="Peng K."/>
        </authorList>
    </citation>
    <scope>NUCLEOTIDE SEQUENCE [LARGE SCALE GENOMIC DNA]</scope>
    <source>
        <strain evidence="7">S-XJ-1</strain>
    </source>
</reference>
<evidence type="ECO:0000259" key="5">
    <source>
        <dbReference type="PROSITE" id="PS50043"/>
    </source>
</evidence>
<dbReference type="Pfam" id="PF00196">
    <property type="entry name" value="GerE"/>
    <property type="match status" value="1"/>
</dbReference>
<dbReference type="PROSITE" id="PS50043">
    <property type="entry name" value="HTH_LUXR_2"/>
    <property type="match status" value="1"/>
</dbReference>
<keyword evidence="1" id="KW-0805">Transcription regulation</keyword>
<feature type="region of interest" description="Disordered" evidence="4">
    <location>
        <begin position="1"/>
        <end position="22"/>
    </location>
</feature>
<protein>
    <submittedName>
        <fullName evidence="6">Helix-turn-helix transcriptional regulator</fullName>
    </submittedName>
</protein>
<dbReference type="InterPro" id="IPR036388">
    <property type="entry name" value="WH-like_DNA-bd_sf"/>
</dbReference>
<sequence length="296" mass="31407">MDEENAGRGAAGSAAGDAQRRRRDLASVRSAISALREATGIPVTIGGVVGEGHTLVLSESLGMRTSAMKDLTVHYGAGVGGRVMATGKPVGVADYPRAGVITHEYDLPVLSEGLRSMAAIPVVVGKDVRAVLYAGVHSSVRFGEKVLNQMAVTARALEQEIAVNDALAARGASPMGPGAGEGRWDDVLSNERMRDTHARLRMLASRTEDPDVRAELERICAEMVSPPPEMPTARLSRRELDVLACVAQGKTNIETAADMGIGAETVKSYLRSVMRKLDAHTRFEAVNAARRMGVLP</sequence>
<dbReference type="GO" id="GO:0003677">
    <property type="term" value="F:DNA binding"/>
    <property type="evidence" value="ECO:0007669"/>
    <property type="project" value="UniProtKB-KW"/>
</dbReference>
<dbReference type="InterPro" id="IPR016032">
    <property type="entry name" value="Sig_transdc_resp-reg_C-effctor"/>
</dbReference>
<feature type="compositionally biased region" description="Low complexity" evidence="4">
    <location>
        <begin position="7"/>
        <end position="17"/>
    </location>
</feature>
<keyword evidence="2" id="KW-0238">DNA-binding</keyword>
<dbReference type="SMART" id="SM00421">
    <property type="entry name" value="HTH_LUXR"/>
    <property type="match status" value="1"/>
</dbReference>
<dbReference type="GO" id="GO:0006355">
    <property type="term" value="P:regulation of DNA-templated transcription"/>
    <property type="evidence" value="ECO:0007669"/>
    <property type="project" value="InterPro"/>
</dbReference>
<dbReference type="Pfam" id="PF01590">
    <property type="entry name" value="GAF"/>
    <property type="match status" value="1"/>
</dbReference>
<name>A0A2A2WLH2_9ACTN</name>